<feature type="compositionally biased region" description="Polar residues" evidence="1">
    <location>
        <begin position="151"/>
        <end position="160"/>
    </location>
</feature>
<accession>A0A4Y7SC18</accession>
<gene>
    <name evidence="2" type="ORF">FA13DRAFT_489532</name>
</gene>
<keyword evidence="3" id="KW-1185">Reference proteome</keyword>
<dbReference type="Proteomes" id="UP000298030">
    <property type="component" value="Unassembled WGS sequence"/>
</dbReference>
<feature type="region of interest" description="Disordered" evidence="1">
    <location>
        <begin position="1"/>
        <end position="48"/>
    </location>
</feature>
<feature type="region of interest" description="Disordered" evidence="1">
    <location>
        <begin position="140"/>
        <end position="160"/>
    </location>
</feature>
<dbReference type="OrthoDB" id="3261081at2759"/>
<dbReference type="AlphaFoldDB" id="A0A4Y7SC18"/>
<sequence length="251" mass="27116">MTSSPRQPSPSPSAPLPLSASGSAMTEVSAAASNPEAPSTTASRRHRFGFSEVANLFIRLRRHQSRASLASQARKETEDPAAAPQEATPPPDTDNVQAIPGPHPIDSSGRLILTPPLNPTRSRVRRLTGELVRSPYARRTSNLKPKPHHLISSSGNTPITQPSIRESTLAEGPHIPITYNDVFEVAGGVSTSTLLRLTKQTILETIERRGLGANALADEQWECIICGPKKQAYKVQVCRISLALQAQRSCR</sequence>
<feature type="region of interest" description="Disordered" evidence="1">
    <location>
        <begin position="67"/>
        <end position="120"/>
    </location>
</feature>
<organism evidence="2 3">
    <name type="scientific">Coprinellus micaceus</name>
    <name type="common">Glistening ink-cap mushroom</name>
    <name type="synonym">Coprinus micaceus</name>
    <dbReference type="NCBI Taxonomy" id="71717"/>
    <lineage>
        <taxon>Eukaryota</taxon>
        <taxon>Fungi</taxon>
        <taxon>Dikarya</taxon>
        <taxon>Basidiomycota</taxon>
        <taxon>Agaricomycotina</taxon>
        <taxon>Agaricomycetes</taxon>
        <taxon>Agaricomycetidae</taxon>
        <taxon>Agaricales</taxon>
        <taxon>Agaricineae</taxon>
        <taxon>Psathyrellaceae</taxon>
        <taxon>Coprinellus</taxon>
    </lineage>
</organism>
<dbReference type="STRING" id="71717.A0A4Y7SC18"/>
<evidence type="ECO:0000313" key="2">
    <source>
        <dbReference type="EMBL" id="TEB19147.1"/>
    </source>
</evidence>
<name>A0A4Y7SC18_COPMI</name>
<dbReference type="EMBL" id="QPFP01000206">
    <property type="protein sequence ID" value="TEB19147.1"/>
    <property type="molecule type" value="Genomic_DNA"/>
</dbReference>
<evidence type="ECO:0000256" key="1">
    <source>
        <dbReference type="SAM" id="MobiDB-lite"/>
    </source>
</evidence>
<reference evidence="2 3" key="1">
    <citation type="journal article" date="2019" name="Nat. Ecol. Evol.">
        <title>Megaphylogeny resolves global patterns of mushroom evolution.</title>
        <authorList>
            <person name="Varga T."/>
            <person name="Krizsan K."/>
            <person name="Foldi C."/>
            <person name="Dima B."/>
            <person name="Sanchez-Garcia M."/>
            <person name="Sanchez-Ramirez S."/>
            <person name="Szollosi G.J."/>
            <person name="Szarkandi J.G."/>
            <person name="Papp V."/>
            <person name="Albert L."/>
            <person name="Andreopoulos W."/>
            <person name="Angelini C."/>
            <person name="Antonin V."/>
            <person name="Barry K.W."/>
            <person name="Bougher N.L."/>
            <person name="Buchanan P."/>
            <person name="Buyck B."/>
            <person name="Bense V."/>
            <person name="Catcheside P."/>
            <person name="Chovatia M."/>
            <person name="Cooper J."/>
            <person name="Damon W."/>
            <person name="Desjardin D."/>
            <person name="Finy P."/>
            <person name="Geml J."/>
            <person name="Haridas S."/>
            <person name="Hughes K."/>
            <person name="Justo A."/>
            <person name="Karasinski D."/>
            <person name="Kautmanova I."/>
            <person name="Kiss B."/>
            <person name="Kocsube S."/>
            <person name="Kotiranta H."/>
            <person name="LaButti K.M."/>
            <person name="Lechner B.E."/>
            <person name="Liimatainen K."/>
            <person name="Lipzen A."/>
            <person name="Lukacs Z."/>
            <person name="Mihaltcheva S."/>
            <person name="Morgado L.N."/>
            <person name="Niskanen T."/>
            <person name="Noordeloos M.E."/>
            <person name="Ohm R.A."/>
            <person name="Ortiz-Santana B."/>
            <person name="Ovrebo C."/>
            <person name="Racz N."/>
            <person name="Riley R."/>
            <person name="Savchenko A."/>
            <person name="Shiryaev A."/>
            <person name="Soop K."/>
            <person name="Spirin V."/>
            <person name="Szebenyi C."/>
            <person name="Tomsovsky M."/>
            <person name="Tulloss R.E."/>
            <person name="Uehling J."/>
            <person name="Grigoriev I.V."/>
            <person name="Vagvolgyi C."/>
            <person name="Papp T."/>
            <person name="Martin F.M."/>
            <person name="Miettinen O."/>
            <person name="Hibbett D.S."/>
            <person name="Nagy L.G."/>
        </authorList>
    </citation>
    <scope>NUCLEOTIDE SEQUENCE [LARGE SCALE GENOMIC DNA]</scope>
    <source>
        <strain evidence="2 3">FP101781</strain>
    </source>
</reference>
<protein>
    <submittedName>
        <fullName evidence="2">Uncharacterized protein</fullName>
    </submittedName>
</protein>
<evidence type="ECO:0000313" key="3">
    <source>
        <dbReference type="Proteomes" id="UP000298030"/>
    </source>
</evidence>
<comment type="caution">
    <text evidence="2">The sequence shown here is derived from an EMBL/GenBank/DDBJ whole genome shotgun (WGS) entry which is preliminary data.</text>
</comment>
<proteinExistence type="predicted"/>